<dbReference type="Proteomes" id="UP000676336">
    <property type="component" value="Unassembled WGS sequence"/>
</dbReference>
<feature type="compositionally biased region" description="Polar residues" evidence="1">
    <location>
        <begin position="99"/>
        <end position="117"/>
    </location>
</feature>
<name>A0A8S3JJH9_9BILA</name>
<feature type="compositionally biased region" description="Polar residues" evidence="1">
    <location>
        <begin position="46"/>
        <end position="61"/>
    </location>
</feature>
<evidence type="ECO:0000313" key="3">
    <source>
        <dbReference type="Proteomes" id="UP000676336"/>
    </source>
</evidence>
<organism evidence="2 3">
    <name type="scientific">Rotaria magnacalcarata</name>
    <dbReference type="NCBI Taxonomy" id="392030"/>
    <lineage>
        <taxon>Eukaryota</taxon>
        <taxon>Metazoa</taxon>
        <taxon>Spiralia</taxon>
        <taxon>Gnathifera</taxon>
        <taxon>Rotifera</taxon>
        <taxon>Eurotatoria</taxon>
        <taxon>Bdelloidea</taxon>
        <taxon>Philodinida</taxon>
        <taxon>Philodinidae</taxon>
        <taxon>Rotaria</taxon>
    </lineage>
</organism>
<feature type="compositionally biased region" description="Polar residues" evidence="1">
    <location>
        <begin position="222"/>
        <end position="235"/>
    </location>
</feature>
<protein>
    <submittedName>
        <fullName evidence="2">Uncharacterized protein</fullName>
    </submittedName>
</protein>
<gene>
    <name evidence="2" type="ORF">SMN809_LOCUS80496</name>
</gene>
<feature type="non-terminal residue" evidence="2">
    <location>
        <position position="235"/>
    </location>
</feature>
<sequence length="235" mass="25827">NDESRIFSFIAHDDEQRNESSLSVADEPEEANSLFVVEPKRDRSHSSSSITAEVPQRSSSPLDDIESDQKFSRSSSITSEPKNERNQCLSPTVHKIAQRRSSSSISTEHPQQQSRSPTFGEHEQADTISSSVIEPNCDETQLLMDNTEALLQPSSSLSHVFADTQQTKPSSTTHEDEQIATSTFNALEQTQHQSVSVSPLVAKLTPTNSLSGIKETDDSTKHPSSVSEDVQQTSL</sequence>
<proteinExistence type="predicted"/>
<reference evidence="2" key="1">
    <citation type="submission" date="2021-02" db="EMBL/GenBank/DDBJ databases">
        <authorList>
            <person name="Nowell W R."/>
        </authorList>
    </citation>
    <scope>NUCLEOTIDE SEQUENCE</scope>
</reference>
<comment type="caution">
    <text evidence="2">The sequence shown here is derived from an EMBL/GenBank/DDBJ whole genome shotgun (WGS) entry which is preliminary data.</text>
</comment>
<accession>A0A8S3JJH9</accession>
<feature type="region of interest" description="Disordered" evidence="1">
    <location>
        <begin position="1"/>
        <end position="137"/>
    </location>
</feature>
<feature type="region of interest" description="Disordered" evidence="1">
    <location>
        <begin position="207"/>
        <end position="235"/>
    </location>
</feature>
<dbReference type="EMBL" id="CAJOBI010345477">
    <property type="protein sequence ID" value="CAF5217462.1"/>
    <property type="molecule type" value="Genomic_DNA"/>
</dbReference>
<feature type="compositionally biased region" description="Polar residues" evidence="1">
    <location>
        <begin position="72"/>
        <end position="90"/>
    </location>
</feature>
<evidence type="ECO:0000313" key="2">
    <source>
        <dbReference type="EMBL" id="CAF5217462.1"/>
    </source>
</evidence>
<evidence type="ECO:0000256" key="1">
    <source>
        <dbReference type="SAM" id="MobiDB-lite"/>
    </source>
</evidence>
<dbReference type="AlphaFoldDB" id="A0A8S3JJH9"/>
<feature type="non-terminal residue" evidence="2">
    <location>
        <position position="1"/>
    </location>
</feature>